<protein>
    <submittedName>
        <fullName evidence="3">Kelch-type beta propeller</fullName>
    </submittedName>
</protein>
<dbReference type="InterPro" id="IPR015915">
    <property type="entry name" value="Kelch-typ_b-propeller"/>
</dbReference>
<dbReference type="Proteomes" id="UP001214638">
    <property type="component" value="Unassembled WGS sequence"/>
</dbReference>
<keyword evidence="4" id="KW-1185">Reference proteome</keyword>
<dbReference type="PANTHER" id="PTHR46063:SF1">
    <property type="entry name" value="KELCH DOMAIN-CONTAINING PROTEIN 4"/>
    <property type="match status" value="1"/>
</dbReference>
<organism evidence="3 4">
    <name type="scientific">Babesia duncani</name>
    <dbReference type="NCBI Taxonomy" id="323732"/>
    <lineage>
        <taxon>Eukaryota</taxon>
        <taxon>Sar</taxon>
        <taxon>Alveolata</taxon>
        <taxon>Apicomplexa</taxon>
        <taxon>Aconoidasida</taxon>
        <taxon>Piroplasmida</taxon>
        <taxon>Babesiidae</taxon>
        <taxon>Babesia</taxon>
    </lineage>
</organism>
<comment type="caution">
    <text evidence="3">The sequence shown here is derived from an EMBL/GenBank/DDBJ whole genome shotgun (WGS) entry which is preliminary data.</text>
</comment>
<evidence type="ECO:0000313" key="4">
    <source>
        <dbReference type="Proteomes" id="UP001214638"/>
    </source>
</evidence>
<dbReference type="KEGG" id="bdw:94336073"/>
<dbReference type="RefSeq" id="XP_067803370.1">
    <property type="nucleotide sequence ID" value="XM_067946806.1"/>
</dbReference>
<accession>A0AAD9PLD1</accession>
<proteinExistence type="predicted"/>
<dbReference type="EMBL" id="JALLKP010000002">
    <property type="protein sequence ID" value="KAK2196528.1"/>
    <property type="molecule type" value="Genomic_DNA"/>
</dbReference>
<sequence>MLVYMQHTGLSLGTNPSPPPRMNAHAVIVDNVLYIYGGLVENSRAEVTLNDMWSLDLAKRDGWKCIYEGLEFDKVFKGDLDSSGDDFSDMDDEKSLSFDSNTDSDTDSRGEMAEPDDLYSRPVPKRNEKLADYYLRCKDFWISLQDVASKTAKEIKTESFEACKQFYLEYNGS</sequence>
<evidence type="ECO:0000256" key="1">
    <source>
        <dbReference type="SAM" id="MobiDB-lite"/>
    </source>
</evidence>
<dbReference type="InterPro" id="IPR052588">
    <property type="entry name" value="Kelch_domain_protein"/>
</dbReference>
<dbReference type="PANTHER" id="PTHR46063">
    <property type="entry name" value="KELCH DOMAIN-CONTAINING PROTEIN"/>
    <property type="match status" value="1"/>
</dbReference>
<evidence type="ECO:0000313" key="3">
    <source>
        <dbReference type="EMBL" id="KAK2196528.1"/>
    </source>
</evidence>
<evidence type="ECO:0000313" key="2">
    <source>
        <dbReference type="EMBL" id="KAK2194633.1"/>
    </source>
</evidence>
<dbReference type="SUPFAM" id="SSF117281">
    <property type="entry name" value="Kelch motif"/>
    <property type="match status" value="1"/>
</dbReference>
<name>A0AAD9PLD1_9APIC</name>
<dbReference type="AlphaFoldDB" id="A0AAD9PLD1"/>
<dbReference type="Gene3D" id="2.120.10.80">
    <property type="entry name" value="Kelch-type beta propeller"/>
    <property type="match status" value="1"/>
</dbReference>
<dbReference type="EMBL" id="JALLKP010000071">
    <property type="protein sequence ID" value="KAK2194633.1"/>
    <property type="molecule type" value="Genomic_DNA"/>
</dbReference>
<reference evidence="3" key="1">
    <citation type="journal article" date="2023" name="Nat. Microbiol.">
        <title>Babesia duncani multi-omics identifies virulence factors and drug targets.</title>
        <authorList>
            <person name="Singh P."/>
            <person name="Lonardi S."/>
            <person name="Liang Q."/>
            <person name="Vydyam P."/>
            <person name="Khabirova E."/>
            <person name="Fang T."/>
            <person name="Gihaz S."/>
            <person name="Thekkiniath J."/>
            <person name="Munshi M."/>
            <person name="Abel S."/>
            <person name="Ciampossin L."/>
            <person name="Batugedara G."/>
            <person name="Gupta M."/>
            <person name="Lu X.M."/>
            <person name="Lenz T."/>
            <person name="Chakravarty S."/>
            <person name="Cornillot E."/>
            <person name="Hu Y."/>
            <person name="Ma W."/>
            <person name="Gonzalez L.M."/>
            <person name="Sanchez S."/>
            <person name="Estrada K."/>
            <person name="Sanchez-Flores A."/>
            <person name="Montero E."/>
            <person name="Harb O.S."/>
            <person name="Le Roch K.G."/>
            <person name="Mamoun C.B."/>
        </authorList>
    </citation>
    <scope>NUCLEOTIDE SEQUENCE</scope>
    <source>
        <strain evidence="3">WA1</strain>
    </source>
</reference>
<gene>
    <name evidence="3" type="ORF">BdWA1_001775</name>
    <name evidence="2" type="ORF">BdWA1_003890</name>
</gene>
<feature type="region of interest" description="Disordered" evidence="1">
    <location>
        <begin position="87"/>
        <end position="123"/>
    </location>
</feature>
<dbReference type="GeneID" id="94336073"/>